<dbReference type="EMBL" id="CP170721">
    <property type="protein sequence ID" value="XIA17810.1"/>
    <property type="molecule type" value="Genomic_DNA"/>
</dbReference>
<dbReference type="RefSeq" id="WP_395121072.1">
    <property type="nucleotide sequence ID" value="NZ_CP170721.1"/>
</dbReference>
<evidence type="ECO:0000313" key="6">
    <source>
        <dbReference type="EMBL" id="XIA17810.1"/>
    </source>
</evidence>
<feature type="transmembrane region" description="Helical" evidence="5">
    <location>
        <begin position="126"/>
        <end position="147"/>
    </location>
</feature>
<feature type="transmembrane region" description="Helical" evidence="5">
    <location>
        <begin position="84"/>
        <end position="105"/>
    </location>
</feature>
<dbReference type="GO" id="GO:0009977">
    <property type="term" value="F:proton motive force dependent protein transmembrane transporter activity"/>
    <property type="evidence" value="ECO:0007669"/>
    <property type="project" value="TreeGrafter"/>
</dbReference>
<dbReference type="InterPro" id="IPR002033">
    <property type="entry name" value="TatC"/>
</dbReference>
<comment type="function">
    <text evidence="5">Part of the twin-arginine translocation (Tat) system that transports large folded proteins containing a characteristic twin-arginine motif in their signal peptide across membranes. Together with TatB, TatC is part of a receptor directly interacting with Tat signal peptides.</text>
</comment>
<keyword evidence="4 5" id="KW-0472">Membrane</keyword>
<protein>
    <recommendedName>
        <fullName evidence="5">Sec-independent protein translocase protein TatC</fullName>
    </recommendedName>
</protein>
<gene>
    <name evidence="5 6" type="primary">tatC</name>
    <name evidence="6" type="ORF">ACFYG5_14765</name>
</gene>
<comment type="caution">
    <text evidence="5">Lacks conserved residue(s) required for the propagation of feature annotation.</text>
</comment>
<feature type="transmembrane region" description="Helical" evidence="5">
    <location>
        <begin position="167"/>
        <end position="193"/>
    </location>
</feature>
<evidence type="ECO:0000256" key="5">
    <source>
        <dbReference type="HAMAP-Rule" id="MF_00902"/>
    </source>
</evidence>
<evidence type="ECO:0000256" key="3">
    <source>
        <dbReference type="ARBA" id="ARBA00022989"/>
    </source>
</evidence>
<reference evidence="6" key="1">
    <citation type="submission" date="2024-10" db="EMBL/GenBank/DDBJ databases">
        <authorList>
            <person name="Lesea H.P."/>
            <person name="Kuehl J.V."/>
            <person name="Chandonia J.-M."/>
        </authorList>
    </citation>
    <scope>NUCLEOTIDE SEQUENCE</scope>
    <source>
        <strain evidence="6">FW102-FHT14D07</strain>
    </source>
</reference>
<comment type="subunit">
    <text evidence="5">The Tat system comprises two distinct complexes: a TatABC complex, containing multiple copies of TatA, TatB and TatC subunits, and a separate TatA complex, containing only TatA subunits. Substrates initially bind to the TatABC complex, which probably triggers association of the separate TatA complex to form the active translocon.</text>
</comment>
<feature type="transmembrane region" description="Helical" evidence="5">
    <location>
        <begin position="30"/>
        <end position="48"/>
    </location>
</feature>
<dbReference type="NCBIfam" id="TIGR00945">
    <property type="entry name" value="tatC"/>
    <property type="match status" value="1"/>
</dbReference>
<dbReference type="AlphaFoldDB" id="A0AB74UN77"/>
<keyword evidence="5" id="KW-1003">Cell membrane</keyword>
<accession>A0AB74UN77</accession>
<comment type="similarity">
    <text evidence="5">Belongs to the TatC family.</text>
</comment>
<sequence>MATADTPESGPEGDLQQGLFSHLLELRTRLLKSLAALVLVLLALVPFANRLYSQLAAPLVARLPEGAHLIATGVTSPFITPLKLAFYLALFISMPVILYQLWAFVSPGLYKHEKRLARPLLVAAMALFYLGCAFAYFLVLPAAFRFLVAVTPNGVEMMTDISQYLDFVMLMFFAFGLCFEVPVAVVVLAAIGVVDLDKLRSGRRYAIVGAFGVAAVITPPDITSMLMLGIPMCLLYEVGVLAVRWLIPPRSPAPDAD</sequence>
<evidence type="ECO:0000256" key="4">
    <source>
        <dbReference type="ARBA" id="ARBA00023136"/>
    </source>
</evidence>
<evidence type="ECO:0000256" key="1">
    <source>
        <dbReference type="ARBA" id="ARBA00004141"/>
    </source>
</evidence>
<dbReference type="HAMAP" id="MF_00902">
    <property type="entry name" value="TatC"/>
    <property type="match status" value="1"/>
</dbReference>
<dbReference type="GO" id="GO:0065002">
    <property type="term" value="P:intracellular protein transmembrane transport"/>
    <property type="evidence" value="ECO:0007669"/>
    <property type="project" value="TreeGrafter"/>
</dbReference>
<name>A0AB74UN77_9GAMM</name>
<dbReference type="GO" id="GO:0033281">
    <property type="term" value="C:TAT protein transport complex"/>
    <property type="evidence" value="ECO:0007669"/>
    <property type="project" value="UniProtKB-UniRule"/>
</dbReference>
<comment type="subcellular location">
    <subcellularLocation>
        <location evidence="5">Cell membrane</location>
        <topology evidence="5">Multi-pass membrane protein</topology>
    </subcellularLocation>
    <subcellularLocation>
        <location evidence="1">Membrane</location>
        <topology evidence="1">Multi-pass membrane protein</topology>
    </subcellularLocation>
</comment>
<dbReference type="GO" id="GO:0043953">
    <property type="term" value="P:protein transport by the Tat complex"/>
    <property type="evidence" value="ECO:0007669"/>
    <property type="project" value="UniProtKB-UniRule"/>
</dbReference>
<organism evidence="6">
    <name type="scientific">Rhodanobacter sp. FW102-FHT14D07</name>
    <dbReference type="NCBI Taxonomy" id="3351462"/>
    <lineage>
        <taxon>Bacteria</taxon>
        <taxon>Pseudomonadati</taxon>
        <taxon>Pseudomonadota</taxon>
        <taxon>Gammaproteobacteria</taxon>
        <taxon>Lysobacterales</taxon>
        <taxon>Rhodanobacteraceae</taxon>
        <taxon>Rhodanobacter</taxon>
    </lineage>
</organism>
<keyword evidence="3 5" id="KW-1133">Transmembrane helix</keyword>
<dbReference type="PANTHER" id="PTHR30371:SF0">
    <property type="entry name" value="SEC-INDEPENDENT PROTEIN TRANSLOCASE PROTEIN TATC, CHLOROPLASTIC-RELATED"/>
    <property type="match status" value="1"/>
</dbReference>
<proteinExistence type="inferred from homology"/>
<keyword evidence="2 5" id="KW-0812">Transmembrane</keyword>
<dbReference type="PRINTS" id="PR01840">
    <property type="entry name" value="TATCFAMILY"/>
</dbReference>
<dbReference type="PANTHER" id="PTHR30371">
    <property type="entry name" value="SEC-INDEPENDENT PROTEIN TRANSLOCASE PROTEIN TATC"/>
    <property type="match status" value="1"/>
</dbReference>
<dbReference type="Pfam" id="PF00902">
    <property type="entry name" value="TatC"/>
    <property type="match status" value="1"/>
</dbReference>
<keyword evidence="5" id="KW-0653">Protein transport</keyword>
<keyword evidence="5" id="KW-0813">Transport</keyword>
<keyword evidence="5" id="KW-0811">Translocation</keyword>
<feature type="transmembrane region" description="Helical" evidence="5">
    <location>
        <begin position="205"/>
        <end position="222"/>
    </location>
</feature>
<evidence type="ECO:0000256" key="2">
    <source>
        <dbReference type="ARBA" id="ARBA00022692"/>
    </source>
</evidence>